<dbReference type="Pfam" id="PF04082">
    <property type="entry name" value="Fungal_trans"/>
    <property type="match status" value="1"/>
</dbReference>
<dbReference type="PANTHER" id="PTHR46910">
    <property type="entry name" value="TRANSCRIPTION FACTOR PDR1"/>
    <property type="match status" value="1"/>
</dbReference>
<dbReference type="GO" id="GO:0008270">
    <property type="term" value="F:zinc ion binding"/>
    <property type="evidence" value="ECO:0007669"/>
    <property type="project" value="InterPro"/>
</dbReference>
<dbReference type="Gene3D" id="4.10.240.10">
    <property type="entry name" value="Zn(2)-C6 fungal-type DNA-binding domain"/>
    <property type="match status" value="1"/>
</dbReference>
<dbReference type="Proteomes" id="UP001197093">
    <property type="component" value="Unassembled WGS sequence"/>
</dbReference>
<feature type="region of interest" description="Disordered" evidence="3">
    <location>
        <begin position="1"/>
        <end position="24"/>
    </location>
</feature>
<keyword evidence="2" id="KW-0539">Nucleus</keyword>
<gene>
    <name evidence="6" type="ORF">NEMBOFW57_003757</name>
</gene>
<evidence type="ECO:0000313" key="6">
    <source>
        <dbReference type="EMBL" id="KAG7293700.1"/>
    </source>
</evidence>
<dbReference type="Pfam" id="PF00172">
    <property type="entry name" value="Zn_clus"/>
    <property type="match status" value="1"/>
</dbReference>
<dbReference type="InterPro" id="IPR036864">
    <property type="entry name" value="Zn2-C6_fun-type_DNA-bd_sf"/>
</dbReference>
<evidence type="ECO:0000256" key="2">
    <source>
        <dbReference type="ARBA" id="ARBA00023242"/>
    </source>
</evidence>
<dbReference type="InterPro" id="IPR050987">
    <property type="entry name" value="AtrR-like"/>
</dbReference>
<evidence type="ECO:0000256" key="1">
    <source>
        <dbReference type="ARBA" id="ARBA00022723"/>
    </source>
</evidence>
<feature type="domain" description="Xylanolytic transcriptional activator regulatory" evidence="5">
    <location>
        <begin position="277"/>
        <end position="465"/>
    </location>
</feature>
<evidence type="ECO:0000259" key="5">
    <source>
        <dbReference type="Pfam" id="PF04082"/>
    </source>
</evidence>
<dbReference type="EMBL" id="JAHCVI010000001">
    <property type="protein sequence ID" value="KAG7293700.1"/>
    <property type="molecule type" value="Genomic_DNA"/>
</dbReference>
<dbReference type="InterPro" id="IPR001138">
    <property type="entry name" value="Zn2Cys6_DnaBD"/>
</dbReference>
<comment type="caution">
    <text evidence="6">The sequence shown here is derived from an EMBL/GenBank/DDBJ whole genome shotgun (WGS) entry which is preliminary data.</text>
</comment>
<evidence type="ECO:0000259" key="4">
    <source>
        <dbReference type="Pfam" id="PF00172"/>
    </source>
</evidence>
<name>A0AAD4I4Z5_9PEZI</name>
<dbReference type="InterPro" id="IPR007219">
    <property type="entry name" value="XnlR_reg_dom"/>
</dbReference>
<dbReference type="GO" id="GO:0006351">
    <property type="term" value="P:DNA-templated transcription"/>
    <property type="evidence" value="ECO:0007669"/>
    <property type="project" value="InterPro"/>
</dbReference>
<feature type="region of interest" description="Disordered" evidence="3">
    <location>
        <begin position="678"/>
        <end position="772"/>
    </location>
</feature>
<dbReference type="AlphaFoldDB" id="A0AAD4I4Z5"/>
<sequence length="914" mass="99729">MPPARPPKRPSDAGDGPTDDASAPKVKLARLERGTDDFSNVVKNKLQSYTRTGQACDRCKVCMHSKLRRASTLTSELLQVRKIRCDASPEGCSHCATLNLECYVTDRVTGRTERRGYLRQLEIEKGHMILHIRDLEKLLAQHGVEVRPWHYPGYGTTYPPGVDTDGYGGLVQDPSNKDQWQQFGMVPKDSYLGVSSSDSAPLSSIKGTTLSILGTTIDITSFDAPDMEEPPPGTPIGSPLYNKSVMAFLQSCLNINPPLGDVELPSKQDAFRYAEWYFIMIAPFLPILHKPSFLRLLTRIYDDPSFKPSVPELVVVHMVFATIYFQYGVRNLEEPDKHARLNELSNKHYHWSLSKFFDLAASQTVTAVQALAMIVSHTRNFPKPGCSLTIASFAFVRAIEMNLHRAVEIPGGGTTLDNEMRKRVWWAVLAILCTLNGRLGRPMPIAVEEFDVDFPIPIDDEYLGEEGVLDPSKIGQCNFHVGLMGFKVTPLYMEMYSKIYSVRRDPGKYVEVVTQLEGALHDLLNNLPDELRLENGGPANQVFALYTQAFCLEYLLCLRHPSVCLTNDPEICAENTRTCEDTARKLLKVVGSLFKMKSLDTTWYQLAVYVAAIFSTLVAHWQRRFDITAFEVATLRKDMLLWLEIIGEIGRLLGAGNRLSTEVGAIIERTISWIEQDMGRKPASPGSQAAQKQVPPASYQPSSLKPTQPPNISGVPGTAGVAAQEPRSAGTANGASYYDHGTSAPTAPYPTLGYADQPGGGTSANQNGNATGDSADDAHYLYATASAATAATASNTSAAMEQAAAAQNPLIAFASQATQHVAGQATDNWPSQTQLMAHNAAPANTWHDWTNAIQDTQDRYSANALLTLNAGRPGDVGAGGVVDHVNQGDGMGNAHTGQWPLLLFHDGSGGVSGA</sequence>
<protein>
    <recommendedName>
        <fullName evidence="8">Transcription factor domain-containing protein</fullName>
    </recommendedName>
</protein>
<proteinExistence type="predicted"/>
<feature type="compositionally biased region" description="Polar residues" evidence="3">
    <location>
        <begin position="763"/>
        <end position="772"/>
    </location>
</feature>
<keyword evidence="7" id="KW-1185">Reference proteome</keyword>
<dbReference type="PANTHER" id="PTHR46910:SF4">
    <property type="entry name" value="ZN(2)-C6 FUNGAL-TYPE DOMAIN-CONTAINING PROTEIN"/>
    <property type="match status" value="1"/>
</dbReference>
<dbReference type="CDD" id="cd00067">
    <property type="entry name" value="GAL4"/>
    <property type="match status" value="1"/>
</dbReference>
<reference evidence="6" key="1">
    <citation type="submission" date="2023-02" db="EMBL/GenBank/DDBJ databases">
        <authorList>
            <person name="Palmer J.M."/>
        </authorList>
    </citation>
    <scope>NUCLEOTIDE SEQUENCE</scope>
    <source>
        <strain evidence="6">FW57</strain>
    </source>
</reference>
<dbReference type="CDD" id="cd12148">
    <property type="entry name" value="fungal_TF_MHR"/>
    <property type="match status" value="1"/>
</dbReference>
<evidence type="ECO:0000256" key="3">
    <source>
        <dbReference type="SAM" id="MobiDB-lite"/>
    </source>
</evidence>
<organism evidence="6 7">
    <name type="scientific">Staphylotrichum longicolle</name>
    <dbReference type="NCBI Taxonomy" id="669026"/>
    <lineage>
        <taxon>Eukaryota</taxon>
        <taxon>Fungi</taxon>
        <taxon>Dikarya</taxon>
        <taxon>Ascomycota</taxon>
        <taxon>Pezizomycotina</taxon>
        <taxon>Sordariomycetes</taxon>
        <taxon>Sordariomycetidae</taxon>
        <taxon>Sordariales</taxon>
        <taxon>Chaetomiaceae</taxon>
        <taxon>Staphylotrichum</taxon>
    </lineage>
</organism>
<evidence type="ECO:0000313" key="7">
    <source>
        <dbReference type="Proteomes" id="UP001197093"/>
    </source>
</evidence>
<dbReference type="GO" id="GO:0003677">
    <property type="term" value="F:DNA binding"/>
    <property type="evidence" value="ECO:0007669"/>
    <property type="project" value="InterPro"/>
</dbReference>
<accession>A0AAD4I4Z5</accession>
<dbReference type="GO" id="GO:0000981">
    <property type="term" value="F:DNA-binding transcription factor activity, RNA polymerase II-specific"/>
    <property type="evidence" value="ECO:0007669"/>
    <property type="project" value="InterPro"/>
</dbReference>
<keyword evidence="1" id="KW-0479">Metal-binding</keyword>
<feature type="domain" description="Zn(2)-C6 fungal-type" evidence="4">
    <location>
        <begin position="81"/>
        <end position="107"/>
    </location>
</feature>
<dbReference type="SUPFAM" id="SSF57701">
    <property type="entry name" value="Zn2/Cys6 DNA-binding domain"/>
    <property type="match status" value="1"/>
</dbReference>
<evidence type="ECO:0008006" key="8">
    <source>
        <dbReference type="Google" id="ProtNLM"/>
    </source>
</evidence>